<protein>
    <submittedName>
        <fullName evidence="1">Uncharacterized protein</fullName>
    </submittedName>
</protein>
<dbReference type="EMBL" id="CDMZ01000046">
    <property type="protein sequence ID" value="CEM05346.1"/>
    <property type="molecule type" value="Genomic_DNA"/>
</dbReference>
<organism evidence="1">
    <name type="scientific">Chromera velia CCMP2878</name>
    <dbReference type="NCBI Taxonomy" id="1169474"/>
    <lineage>
        <taxon>Eukaryota</taxon>
        <taxon>Sar</taxon>
        <taxon>Alveolata</taxon>
        <taxon>Colpodellida</taxon>
        <taxon>Chromeraceae</taxon>
        <taxon>Chromera</taxon>
    </lineage>
</organism>
<gene>
    <name evidence="1" type="ORF">Cvel_14567</name>
</gene>
<evidence type="ECO:0000313" key="1">
    <source>
        <dbReference type="EMBL" id="CEM05346.1"/>
    </source>
</evidence>
<dbReference type="VEuPathDB" id="CryptoDB:Cvel_14567"/>
<sequence>MSSTARLEYVLDPWAVRIPATSRALWRMIEELQRLGVLLFSDYSFSEGCCFEWRQKDPLSLVFLHLGTLRSFLLQLLHDRMAVICPVEGKWRLKCSATWNLLTPGVTLQGKDPGNDRGTGGVDCSVKKEKKRRKRRVFRPLCPQSLQDIIVKVPAKGWEKRDFVVQADRVGAGSGVGALAYHLWLRVLLGRRKRSEKLLRELMVDRRDLIAAVRQKVANADVEFFRRLFIRNVRSLCQVKGWSLPEVWFSVPAFDFRMPNVLFAPVLRTVRHCLSKFFSSLALPFALRLRVRTARPPTLLGLLSNEKEASLATTEKDAEFDPLRKDNCACKELIRQFNLAYCEGQ</sequence>
<name>A0A0G4F1J3_9ALVE</name>
<dbReference type="AlphaFoldDB" id="A0A0G4F1J3"/>
<accession>A0A0G4F1J3</accession>
<reference evidence="1" key="1">
    <citation type="submission" date="2014-11" db="EMBL/GenBank/DDBJ databases">
        <authorList>
            <person name="Otto D Thomas"/>
            <person name="Naeem Raeece"/>
        </authorList>
    </citation>
    <scope>NUCLEOTIDE SEQUENCE</scope>
</reference>
<proteinExistence type="predicted"/>